<dbReference type="GO" id="GO:0005739">
    <property type="term" value="C:mitochondrion"/>
    <property type="evidence" value="ECO:0007669"/>
    <property type="project" value="TreeGrafter"/>
</dbReference>
<comment type="caution">
    <text evidence="2">The sequence shown here is derived from an EMBL/GenBank/DDBJ whole genome shotgun (WGS) entry which is preliminary data.</text>
</comment>
<dbReference type="PANTHER" id="PTHR21193">
    <property type="entry name" value="OXIDOREDUCTASE-LIKE DOMAIN-CONTAINING PROTEIN 1"/>
    <property type="match status" value="1"/>
</dbReference>
<dbReference type="RefSeq" id="XP_037220887.1">
    <property type="nucleotide sequence ID" value="XM_037362966.1"/>
</dbReference>
<dbReference type="InterPro" id="IPR019180">
    <property type="entry name" value="Oxidoreductase-like_N"/>
</dbReference>
<organism evidence="2 3">
    <name type="scientific">Mycena indigotica</name>
    <dbReference type="NCBI Taxonomy" id="2126181"/>
    <lineage>
        <taxon>Eukaryota</taxon>
        <taxon>Fungi</taxon>
        <taxon>Dikarya</taxon>
        <taxon>Basidiomycota</taxon>
        <taxon>Agaricomycotina</taxon>
        <taxon>Agaricomycetes</taxon>
        <taxon>Agaricomycetidae</taxon>
        <taxon>Agaricales</taxon>
        <taxon>Marasmiineae</taxon>
        <taxon>Mycenaceae</taxon>
        <taxon>Mycena</taxon>
    </lineage>
</organism>
<dbReference type="InterPro" id="IPR039251">
    <property type="entry name" value="OXLD1"/>
</dbReference>
<reference evidence="2" key="1">
    <citation type="submission" date="2020-05" db="EMBL/GenBank/DDBJ databases">
        <title>Mycena genomes resolve the evolution of fungal bioluminescence.</title>
        <authorList>
            <person name="Tsai I.J."/>
        </authorList>
    </citation>
    <scope>NUCLEOTIDE SEQUENCE</scope>
    <source>
        <strain evidence="2">171206Taipei</strain>
    </source>
</reference>
<accession>A0A8H6SRX1</accession>
<dbReference type="EMBL" id="JACAZF010000005">
    <property type="protein sequence ID" value="KAF7303915.1"/>
    <property type="molecule type" value="Genomic_DNA"/>
</dbReference>
<keyword evidence="3" id="KW-1185">Reference proteome</keyword>
<evidence type="ECO:0000313" key="3">
    <source>
        <dbReference type="Proteomes" id="UP000636479"/>
    </source>
</evidence>
<protein>
    <submittedName>
        <fullName evidence="2">Oxidoreductase-like domain-containing protein</fullName>
    </submittedName>
</protein>
<dbReference type="OrthoDB" id="10064411at2759"/>
<dbReference type="Pfam" id="PF09791">
    <property type="entry name" value="Oxidored-like"/>
    <property type="match status" value="1"/>
</dbReference>
<dbReference type="AlphaFoldDB" id="A0A8H6SRX1"/>
<dbReference type="Proteomes" id="UP000636479">
    <property type="component" value="Unassembled WGS sequence"/>
</dbReference>
<gene>
    <name evidence="2" type="ORF">MIND_00622000</name>
</gene>
<dbReference type="PANTHER" id="PTHR21193:SF3">
    <property type="entry name" value="OXIDOREDUCTASE-LIKE DOMAIN-CONTAINING PROTEIN 1"/>
    <property type="match status" value="1"/>
</dbReference>
<name>A0A8H6SRX1_9AGAR</name>
<proteinExistence type="predicted"/>
<evidence type="ECO:0000259" key="1">
    <source>
        <dbReference type="Pfam" id="PF09791"/>
    </source>
</evidence>
<sequence length="212" mass="23561">MSFLSPRRNFHLSTRIRLKRLSTAADDGAVVGLHKLGLKWPLRGGQNLSLRYRRLEQSLRGKAALKGGAVLPSSSSPASIPSKLPPQYFYGLKIPQKPQTPASDECCMSGCAVCVYDLYDESLANYQEAVASFRDSLRATAVPESEWPIETRGSPKLVDNGRTVVQDAFDVLERTLAAKRQGTSAAVIQHQTKCWTFAEMYEGVRWVLFARR</sequence>
<dbReference type="GeneID" id="59345482"/>
<feature type="domain" description="Oxidoreductase-like" evidence="1">
    <location>
        <begin position="89"/>
        <end position="133"/>
    </location>
</feature>
<evidence type="ECO:0000313" key="2">
    <source>
        <dbReference type="EMBL" id="KAF7303915.1"/>
    </source>
</evidence>